<dbReference type="GeneID" id="20085741"/>
<sequence length="169" mass="17890">MYDAPFSHKTNTASLAQLDQCIVQLLLHASTLGPVFVLCENGASYIETLCAACLPGCAQLFSSPQHYARIQLICAATALTPAWHGQILQMICTQRLPASASYGLVVVGGEGLRRGCQELASHAHVVLPKVLKVADSSAASMPAILHRLVGVGKQLGALLAYRDPLDLSI</sequence>
<dbReference type="RefSeq" id="XP_008872764.1">
    <property type="nucleotide sequence ID" value="XM_008874542.1"/>
</dbReference>
<organism evidence="1">
    <name type="scientific">Aphanomyces invadans</name>
    <dbReference type="NCBI Taxonomy" id="157072"/>
    <lineage>
        <taxon>Eukaryota</taxon>
        <taxon>Sar</taxon>
        <taxon>Stramenopiles</taxon>
        <taxon>Oomycota</taxon>
        <taxon>Saprolegniomycetes</taxon>
        <taxon>Saprolegniales</taxon>
        <taxon>Verrucalvaceae</taxon>
        <taxon>Aphanomyces</taxon>
    </lineage>
</organism>
<proteinExistence type="predicted"/>
<name>A0A024TYZ4_9STRA</name>
<dbReference type="AlphaFoldDB" id="A0A024TYZ4"/>
<accession>A0A024TYZ4</accession>
<dbReference type="VEuPathDB" id="FungiDB:H310_08691"/>
<dbReference type="OrthoDB" id="67033at2759"/>
<evidence type="ECO:0000313" key="1">
    <source>
        <dbReference type="EMBL" id="ETV98567.1"/>
    </source>
</evidence>
<reference evidence="1" key="1">
    <citation type="submission" date="2013-12" db="EMBL/GenBank/DDBJ databases">
        <title>The Genome Sequence of Aphanomyces invadans NJM9701.</title>
        <authorList>
            <consortium name="The Broad Institute Genomics Platform"/>
            <person name="Russ C."/>
            <person name="Tyler B."/>
            <person name="van West P."/>
            <person name="Dieguez-Uribeondo J."/>
            <person name="Young S.K."/>
            <person name="Zeng Q."/>
            <person name="Gargeya S."/>
            <person name="Fitzgerald M."/>
            <person name="Abouelleil A."/>
            <person name="Alvarado L."/>
            <person name="Chapman S.B."/>
            <person name="Gainer-Dewar J."/>
            <person name="Goldberg J."/>
            <person name="Griggs A."/>
            <person name="Gujja S."/>
            <person name="Hansen M."/>
            <person name="Howarth C."/>
            <person name="Imamovic A."/>
            <person name="Ireland A."/>
            <person name="Larimer J."/>
            <person name="McCowan C."/>
            <person name="Murphy C."/>
            <person name="Pearson M."/>
            <person name="Poon T.W."/>
            <person name="Priest M."/>
            <person name="Roberts A."/>
            <person name="Saif S."/>
            <person name="Shea T."/>
            <person name="Sykes S."/>
            <person name="Wortman J."/>
            <person name="Nusbaum C."/>
            <person name="Birren B."/>
        </authorList>
    </citation>
    <scope>NUCLEOTIDE SEQUENCE [LARGE SCALE GENOMIC DNA]</scope>
    <source>
        <strain evidence="1">NJM9701</strain>
    </source>
</reference>
<gene>
    <name evidence="1" type="ORF">H310_08691</name>
</gene>
<dbReference type="EMBL" id="KI913969">
    <property type="protein sequence ID" value="ETV98567.1"/>
    <property type="molecule type" value="Genomic_DNA"/>
</dbReference>
<protein>
    <submittedName>
        <fullName evidence="1">Uncharacterized protein</fullName>
    </submittedName>
</protein>